<accession>A0A854D825</accession>
<dbReference type="InterPro" id="IPR036779">
    <property type="entry name" value="LysM_dom_sf"/>
</dbReference>
<evidence type="ECO:0000259" key="3">
    <source>
        <dbReference type="SMART" id="SM00257"/>
    </source>
</evidence>
<evidence type="ECO:0000313" key="5">
    <source>
        <dbReference type="Proteomes" id="UP000187035"/>
    </source>
</evidence>
<keyword evidence="2" id="KW-1133">Transmembrane helix</keyword>
<dbReference type="Gene3D" id="3.10.350.10">
    <property type="entry name" value="LysM domain"/>
    <property type="match status" value="1"/>
</dbReference>
<dbReference type="CDD" id="cd00118">
    <property type="entry name" value="LysM"/>
    <property type="match status" value="1"/>
</dbReference>
<keyword evidence="2" id="KW-0812">Transmembrane</keyword>
<dbReference type="GeneID" id="64257065"/>
<feature type="region of interest" description="Disordered" evidence="1">
    <location>
        <begin position="1"/>
        <end position="128"/>
    </location>
</feature>
<sequence length="233" mass="24366">MSAIAVPPSPRSTSRSQSRRRAAGQASCRPRLRLVTEDFVPEVRSRLEGDETGLRSAPPASPSPTPPMRRPSTPAALRDRRSELERLAPQHPAVRAARLREDARRGAAALSAQQDAPSPSQRDGRVGRAARPRVVLHLLRGGSLGVAAAIVLACCGLLVGVLMGMASPSSAAPAAQESAGTTTTMVRPGESLWEIAAASGTADVSGMVTRIVELNDLRDTTVHAGQTLEIPAA</sequence>
<organism evidence="4 5">
    <name type="scientific">Actinomyces naeslundii</name>
    <dbReference type="NCBI Taxonomy" id="1655"/>
    <lineage>
        <taxon>Bacteria</taxon>
        <taxon>Bacillati</taxon>
        <taxon>Actinomycetota</taxon>
        <taxon>Actinomycetes</taxon>
        <taxon>Actinomycetales</taxon>
        <taxon>Actinomycetaceae</taxon>
        <taxon>Actinomyces</taxon>
    </lineage>
</organism>
<feature type="compositionally biased region" description="Polar residues" evidence="1">
    <location>
        <begin position="111"/>
        <end position="121"/>
    </location>
</feature>
<name>A0A854D825_ACTNA</name>
<evidence type="ECO:0000313" key="4">
    <source>
        <dbReference type="EMBL" id="OMG37622.1"/>
    </source>
</evidence>
<dbReference type="InterPro" id="IPR018392">
    <property type="entry name" value="LysM"/>
</dbReference>
<feature type="domain" description="LysM" evidence="3">
    <location>
        <begin position="183"/>
        <end position="231"/>
    </location>
</feature>
<feature type="compositionally biased region" description="Basic and acidic residues" evidence="1">
    <location>
        <begin position="77"/>
        <end position="88"/>
    </location>
</feature>
<dbReference type="Pfam" id="PF01476">
    <property type="entry name" value="LysM"/>
    <property type="match status" value="1"/>
</dbReference>
<dbReference type="RefSeq" id="WP_003783436.1">
    <property type="nucleotide sequence ID" value="NZ_CP066049.1"/>
</dbReference>
<proteinExistence type="predicted"/>
<dbReference type="EMBL" id="MSRR01000007">
    <property type="protein sequence ID" value="OMG37622.1"/>
    <property type="molecule type" value="Genomic_DNA"/>
</dbReference>
<keyword evidence="2" id="KW-0472">Membrane</keyword>
<feature type="compositionally biased region" description="Basic and acidic residues" evidence="1">
    <location>
        <begin position="41"/>
        <end position="53"/>
    </location>
</feature>
<feature type="compositionally biased region" description="Pro residues" evidence="1">
    <location>
        <begin position="59"/>
        <end position="69"/>
    </location>
</feature>
<comment type="caution">
    <text evidence="4">The sequence shown here is derived from an EMBL/GenBank/DDBJ whole genome shotgun (WGS) entry which is preliminary data.</text>
</comment>
<dbReference type="SMART" id="SM00257">
    <property type="entry name" value="LysM"/>
    <property type="match status" value="1"/>
</dbReference>
<dbReference type="AlphaFoldDB" id="A0A854D825"/>
<protein>
    <submittedName>
        <fullName evidence="4">Peptidoglycan-binding protein LysM</fullName>
    </submittedName>
</protein>
<evidence type="ECO:0000256" key="2">
    <source>
        <dbReference type="SAM" id="Phobius"/>
    </source>
</evidence>
<gene>
    <name evidence="4" type="ORF">BKH33_03965</name>
</gene>
<feature type="transmembrane region" description="Helical" evidence="2">
    <location>
        <begin position="138"/>
        <end position="163"/>
    </location>
</feature>
<reference evidence="4 5" key="1">
    <citation type="submission" date="2016-12" db="EMBL/GenBank/DDBJ databases">
        <title>Genomic comparison of strains in the 'Actinomyces naeslundii' group.</title>
        <authorList>
            <person name="Mughal S.R."/>
            <person name="Do T."/>
            <person name="Gilbert S.C."/>
            <person name="Witherden E.A."/>
            <person name="Didelot X."/>
            <person name="Beighton D."/>
        </authorList>
    </citation>
    <scope>NUCLEOTIDE SEQUENCE [LARGE SCALE GENOMIC DNA]</scope>
    <source>
        <strain evidence="4 5">NCTC 10301</strain>
    </source>
</reference>
<dbReference type="Proteomes" id="UP000187035">
    <property type="component" value="Unassembled WGS sequence"/>
</dbReference>
<evidence type="ECO:0000256" key="1">
    <source>
        <dbReference type="SAM" id="MobiDB-lite"/>
    </source>
</evidence>